<dbReference type="AlphaFoldDB" id="A0A1A6HGH8"/>
<feature type="compositionally biased region" description="Polar residues" evidence="6">
    <location>
        <begin position="100"/>
        <end position="126"/>
    </location>
</feature>
<evidence type="ECO:0000313" key="9">
    <source>
        <dbReference type="Proteomes" id="UP000092124"/>
    </source>
</evidence>
<reference evidence="8 9" key="1">
    <citation type="submission" date="2016-06" db="EMBL/GenBank/DDBJ databases">
        <title>The Draft Genome Sequence and Annotation of the Desert Woodrat Neotoma lepida.</title>
        <authorList>
            <person name="Campbell M."/>
            <person name="Oakeson K.F."/>
            <person name="Yandell M."/>
            <person name="Halpert J.R."/>
            <person name="Dearing D."/>
        </authorList>
    </citation>
    <scope>NUCLEOTIDE SEQUENCE [LARGE SCALE GENOMIC DNA]</scope>
    <source>
        <strain evidence="8">417</strain>
        <tissue evidence="8">Liver</tissue>
    </source>
</reference>
<dbReference type="InterPro" id="IPR007906">
    <property type="entry name" value="GLYCAM-1"/>
</dbReference>
<feature type="compositionally biased region" description="Basic and acidic residues" evidence="6">
    <location>
        <begin position="68"/>
        <end position="79"/>
    </location>
</feature>
<dbReference type="STRING" id="56216.A0A1A6HGH8"/>
<feature type="region of interest" description="Disordered" evidence="6">
    <location>
        <begin position="59"/>
        <end position="79"/>
    </location>
</feature>
<feature type="chain" id="PRO_5008346351" description="Glycosylation-dependent cell adhesion molecule 1" evidence="7">
    <location>
        <begin position="19"/>
        <end position="126"/>
    </location>
</feature>
<gene>
    <name evidence="8" type="ORF">A6R68_16180</name>
</gene>
<feature type="signal peptide" evidence="7">
    <location>
        <begin position="1"/>
        <end position="18"/>
    </location>
</feature>
<proteinExistence type="inferred from homology"/>
<dbReference type="Pfam" id="PF05242">
    <property type="entry name" value="GLYCAM-1"/>
    <property type="match status" value="1"/>
</dbReference>
<comment type="similarity">
    <text evidence="1">Belongs to the PP3/GlyCAM-1 family.</text>
</comment>
<sequence length="126" mass="13538">MKFFTVLLFVSLATASLAVLPGEYAFFPTFLSPLEAIGLSDEQHHHPYGEVIRSSQSILTSPISKESTSNKDSSKEPSIIREELVSKDNVVIECTKSKSQKAQAGISSGASQLEETTEPTTSAGMS</sequence>
<dbReference type="EMBL" id="LZPO01030506">
    <property type="protein sequence ID" value="OBS77339.1"/>
    <property type="molecule type" value="Genomic_DNA"/>
</dbReference>
<name>A0A1A6HGH8_NEOLE</name>
<comment type="caution">
    <text evidence="8">The sequence shown here is derived from an EMBL/GenBank/DDBJ whole genome shotgun (WGS) entry which is preliminary data.</text>
</comment>
<evidence type="ECO:0000256" key="5">
    <source>
        <dbReference type="ARBA" id="ARBA00023180"/>
    </source>
</evidence>
<feature type="region of interest" description="Disordered" evidence="6">
    <location>
        <begin position="96"/>
        <end position="126"/>
    </location>
</feature>
<evidence type="ECO:0000256" key="2">
    <source>
        <dbReference type="ARBA" id="ARBA00017339"/>
    </source>
</evidence>
<keyword evidence="5" id="KW-0325">Glycoprotein</keyword>
<accession>A0A1A6HGH8</accession>
<keyword evidence="3" id="KW-0597">Phosphoprotein</keyword>
<evidence type="ECO:0000256" key="3">
    <source>
        <dbReference type="ARBA" id="ARBA00022553"/>
    </source>
</evidence>
<evidence type="ECO:0000313" key="8">
    <source>
        <dbReference type="EMBL" id="OBS77339.1"/>
    </source>
</evidence>
<evidence type="ECO:0000256" key="1">
    <source>
        <dbReference type="ARBA" id="ARBA00006292"/>
    </source>
</evidence>
<keyword evidence="9" id="KW-1185">Reference proteome</keyword>
<evidence type="ECO:0000256" key="6">
    <source>
        <dbReference type="SAM" id="MobiDB-lite"/>
    </source>
</evidence>
<evidence type="ECO:0000256" key="7">
    <source>
        <dbReference type="SAM" id="SignalP"/>
    </source>
</evidence>
<organism evidence="8 9">
    <name type="scientific">Neotoma lepida</name>
    <name type="common">Desert woodrat</name>
    <dbReference type="NCBI Taxonomy" id="56216"/>
    <lineage>
        <taxon>Eukaryota</taxon>
        <taxon>Metazoa</taxon>
        <taxon>Chordata</taxon>
        <taxon>Craniata</taxon>
        <taxon>Vertebrata</taxon>
        <taxon>Euteleostomi</taxon>
        <taxon>Mammalia</taxon>
        <taxon>Eutheria</taxon>
        <taxon>Euarchontoglires</taxon>
        <taxon>Glires</taxon>
        <taxon>Rodentia</taxon>
        <taxon>Myomorpha</taxon>
        <taxon>Muroidea</taxon>
        <taxon>Cricetidae</taxon>
        <taxon>Neotominae</taxon>
        <taxon>Neotoma</taxon>
    </lineage>
</organism>
<protein>
    <recommendedName>
        <fullName evidence="2">Glycosylation-dependent cell adhesion molecule 1</fullName>
    </recommendedName>
</protein>
<dbReference type="Proteomes" id="UP000092124">
    <property type="component" value="Unassembled WGS sequence"/>
</dbReference>
<evidence type="ECO:0000256" key="4">
    <source>
        <dbReference type="ARBA" id="ARBA00022729"/>
    </source>
</evidence>
<dbReference type="OrthoDB" id="9796712at2759"/>
<keyword evidence="4 7" id="KW-0732">Signal</keyword>